<name>A0A2Z6QTP6_9GLOM</name>
<sequence length="89" mass="10214">MILRKPNQYNQFAIIGRASSQVLPKETKVSRDYLVAQDFIRDVSSELIDEYDIQVIDGKQELTTDMTIEVEIAHLFLISIEGNNTIQNK</sequence>
<organism evidence="1 2">
    <name type="scientific">Rhizophagus clarus</name>
    <dbReference type="NCBI Taxonomy" id="94130"/>
    <lineage>
        <taxon>Eukaryota</taxon>
        <taxon>Fungi</taxon>
        <taxon>Fungi incertae sedis</taxon>
        <taxon>Mucoromycota</taxon>
        <taxon>Glomeromycotina</taxon>
        <taxon>Glomeromycetes</taxon>
        <taxon>Glomerales</taxon>
        <taxon>Glomeraceae</taxon>
        <taxon>Rhizophagus</taxon>
    </lineage>
</organism>
<dbReference type="AlphaFoldDB" id="A0A2Z6QTP6"/>
<reference evidence="1 2" key="1">
    <citation type="submission" date="2017-11" db="EMBL/GenBank/DDBJ databases">
        <title>The genome of Rhizophagus clarus HR1 reveals common genetic basis of auxotrophy among arbuscular mycorrhizal fungi.</title>
        <authorList>
            <person name="Kobayashi Y."/>
        </authorList>
    </citation>
    <scope>NUCLEOTIDE SEQUENCE [LARGE SCALE GENOMIC DNA]</scope>
    <source>
        <strain evidence="1 2">HR1</strain>
    </source>
</reference>
<evidence type="ECO:0000313" key="1">
    <source>
        <dbReference type="EMBL" id="GBB83696.1"/>
    </source>
</evidence>
<accession>A0A2Z6QTP6</accession>
<dbReference type="EMBL" id="BEXD01000047">
    <property type="protein sequence ID" value="GBB83696.1"/>
    <property type="molecule type" value="Genomic_DNA"/>
</dbReference>
<comment type="caution">
    <text evidence="1">The sequence shown here is derived from an EMBL/GenBank/DDBJ whole genome shotgun (WGS) entry which is preliminary data.</text>
</comment>
<keyword evidence="2" id="KW-1185">Reference proteome</keyword>
<protein>
    <submittedName>
        <fullName evidence="1">Uncharacterized protein</fullName>
    </submittedName>
</protein>
<gene>
    <name evidence="1" type="ORF">RclHR1_01040001</name>
</gene>
<proteinExistence type="predicted"/>
<dbReference type="Proteomes" id="UP000247702">
    <property type="component" value="Unassembled WGS sequence"/>
</dbReference>
<evidence type="ECO:0000313" key="2">
    <source>
        <dbReference type="Proteomes" id="UP000247702"/>
    </source>
</evidence>